<keyword evidence="6" id="KW-0479">Metal-binding</keyword>
<keyword evidence="5 12" id="KW-0812">Transmembrane</keyword>
<keyword evidence="15" id="KW-1185">Reference proteome</keyword>
<comment type="caution">
    <text evidence="14">The sequence shown here is derived from an EMBL/GenBank/DDBJ whole genome shotgun (WGS) entry which is preliminary data.</text>
</comment>
<evidence type="ECO:0000256" key="4">
    <source>
        <dbReference type="ARBA" id="ARBA00022617"/>
    </source>
</evidence>
<dbReference type="GO" id="GO:0046872">
    <property type="term" value="F:metal ion binding"/>
    <property type="evidence" value="ECO:0007669"/>
    <property type="project" value="UniProtKB-KW"/>
</dbReference>
<dbReference type="Gene3D" id="1.10.3820.10">
    <property type="entry name" value="Di-heme elbow motif domain"/>
    <property type="match status" value="1"/>
</dbReference>
<keyword evidence="10 12" id="KW-0472">Membrane</keyword>
<keyword evidence="4" id="KW-0349">Heme</keyword>
<dbReference type="EMBL" id="VWXX01000008">
    <property type="protein sequence ID" value="KAA6185639.1"/>
    <property type="molecule type" value="Genomic_DNA"/>
</dbReference>
<feature type="region of interest" description="Disordered" evidence="11">
    <location>
        <begin position="211"/>
        <end position="247"/>
    </location>
</feature>
<reference evidence="14 15" key="1">
    <citation type="submission" date="2019-09" db="EMBL/GenBank/DDBJ databases">
        <title>Whole-genome sequence of the purple sulfur bacterium Thiohalocapsa marina DSM 19078.</title>
        <authorList>
            <person name="Kyndt J.A."/>
            <person name="Meyer T.E."/>
        </authorList>
    </citation>
    <scope>NUCLEOTIDE SEQUENCE [LARGE SCALE GENOMIC DNA]</scope>
    <source>
        <strain evidence="14 15">DSM 19078</strain>
    </source>
</reference>
<sequence length="247" mass="26689">MTAANGSPATPARAHSSGSSPDRTGPGVRASAATRHSRRTAAARPPQRGFVKIAVLALVFLFGVIFAGAFNAGLAYTNRMEFCVSCHTMQTNYEEYKESLHYKNQSGVQATCADCHVPKEFVPKMITKVVAAKDVYHEIIGTIDTPEKFEAHRWDMASRVWDKMRRSNSRECRTCHDLANMDLSEQGRSARSRHARAEEKGQTCIDCHSGIVHEEPLGPPPSDPPREPSTAAGHGIGADSAGASGNG</sequence>
<evidence type="ECO:0000256" key="10">
    <source>
        <dbReference type="ARBA" id="ARBA00023136"/>
    </source>
</evidence>
<feature type="region of interest" description="Disordered" evidence="11">
    <location>
        <begin position="186"/>
        <end position="205"/>
    </location>
</feature>
<feature type="domain" description="NapC/NirT cytochrome c N-terminal" evidence="13">
    <location>
        <begin position="52"/>
        <end position="216"/>
    </location>
</feature>
<organism evidence="14 15">
    <name type="scientific">Thiohalocapsa marina</name>
    <dbReference type="NCBI Taxonomy" id="424902"/>
    <lineage>
        <taxon>Bacteria</taxon>
        <taxon>Pseudomonadati</taxon>
        <taxon>Pseudomonadota</taxon>
        <taxon>Gammaproteobacteria</taxon>
        <taxon>Chromatiales</taxon>
        <taxon>Chromatiaceae</taxon>
        <taxon>Thiohalocapsa</taxon>
    </lineage>
</organism>
<evidence type="ECO:0000256" key="1">
    <source>
        <dbReference type="ARBA" id="ARBA00004162"/>
    </source>
</evidence>
<gene>
    <name evidence="14" type="ORF">F2Q65_08055</name>
</gene>
<evidence type="ECO:0000259" key="13">
    <source>
        <dbReference type="Pfam" id="PF03264"/>
    </source>
</evidence>
<dbReference type="InterPro" id="IPR038266">
    <property type="entry name" value="NapC/NirT_cytc_sf"/>
</dbReference>
<dbReference type="Proteomes" id="UP000322981">
    <property type="component" value="Unassembled WGS sequence"/>
</dbReference>
<dbReference type="Pfam" id="PF03264">
    <property type="entry name" value="Cytochrom_NNT"/>
    <property type="match status" value="1"/>
</dbReference>
<dbReference type="GO" id="GO:0009055">
    <property type="term" value="F:electron transfer activity"/>
    <property type="evidence" value="ECO:0007669"/>
    <property type="project" value="TreeGrafter"/>
</dbReference>
<proteinExistence type="predicted"/>
<keyword evidence="8 12" id="KW-1133">Transmembrane helix</keyword>
<evidence type="ECO:0000256" key="2">
    <source>
        <dbReference type="ARBA" id="ARBA00022448"/>
    </source>
</evidence>
<feature type="transmembrane region" description="Helical" evidence="12">
    <location>
        <begin position="53"/>
        <end position="76"/>
    </location>
</feature>
<dbReference type="GO" id="GO:0009061">
    <property type="term" value="P:anaerobic respiration"/>
    <property type="evidence" value="ECO:0007669"/>
    <property type="project" value="TreeGrafter"/>
</dbReference>
<dbReference type="AlphaFoldDB" id="A0A5M8FLI9"/>
<evidence type="ECO:0000313" key="14">
    <source>
        <dbReference type="EMBL" id="KAA6185639.1"/>
    </source>
</evidence>
<evidence type="ECO:0000256" key="3">
    <source>
        <dbReference type="ARBA" id="ARBA00022475"/>
    </source>
</evidence>
<evidence type="ECO:0000256" key="5">
    <source>
        <dbReference type="ARBA" id="ARBA00022692"/>
    </source>
</evidence>
<dbReference type="PANTHER" id="PTHR30333:SF3">
    <property type="entry name" value="CYTOCHROME C-TYPE PROTEIN TORY"/>
    <property type="match status" value="1"/>
</dbReference>
<evidence type="ECO:0000256" key="6">
    <source>
        <dbReference type="ARBA" id="ARBA00022723"/>
    </source>
</evidence>
<evidence type="ECO:0000256" key="7">
    <source>
        <dbReference type="ARBA" id="ARBA00022982"/>
    </source>
</evidence>
<keyword evidence="9" id="KW-0408">Iron</keyword>
<dbReference type="RefSeq" id="WP_150092204.1">
    <property type="nucleotide sequence ID" value="NZ_JBFUOH010000003.1"/>
</dbReference>
<dbReference type="InterPro" id="IPR036280">
    <property type="entry name" value="Multihaem_cyt_sf"/>
</dbReference>
<accession>A0A5M8FLI9</accession>
<evidence type="ECO:0000256" key="9">
    <source>
        <dbReference type="ARBA" id="ARBA00023004"/>
    </source>
</evidence>
<dbReference type="InterPro" id="IPR051174">
    <property type="entry name" value="Cytochrome_c-type_ET"/>
</dbReference>
<keyword evidence="3" id="KW-1003">Cell membrane</keyword>
<evidence type="ECO:0000256" key="11">
    <source>
        <dbReference type="SAM" id="MobiDB-lite"/>
    </source>
</evidence>
<name>A0A5M8FLI9_9GAMM</name>
<keyword evidence="7" id="KW-0249">Electron transport</keyword>
<comment type="subcellular location">
    <subcellularLocation>
        <location evidence="1">Cell membrane</location>
        <topology evidence="1">Single-pass membrane protein</topology>
    </subcellularLocation>
</comment>
<protein>
    <recommendedName>
        <fullName evidence="13">NapC/NirT cytochrome c N-terminal domain-containing protein</fullName>
    </recommendedName>
</protein>
<evidence type="ECO:0000256" key="8">
    <source>
        <dbReference type="ARBA" id="ARBA00022989"/>
    </source>
</evidence>
<keyword evidence="2" id="KW-0813">Transport</keyword>
<dbReference type="OrthoDB" id="9782159at2"/>
<dbReference type="FunFam" id="1.10.3820.10:FF:000001">
    <property type="entry name" value="Cytochrome c-type protein"/>
    <property type="match status" value="1"/>
</dbReference>
<feature type="region of interest" description="Disordered" evidence="11">
    <location>
        <begin position="1"/>
        <end position="44"/>
    </location>
</feature>
<dbReference type="PANTHER" id="PTHR30333">
    <property type="entry name" value="CYTOCHROME C-TYPE PROTEIN"/>
    <property type="match status" value="1"/>
</dbReference>
<evidence type="ECO:0000313" key="15">
    <source>
        <dbReference type="Proteomes" id="UP000322981"/>
    </source>
</evidence>
<dbReference type="GO" id="GO:0005886">
    <property type="term" value="C:plasma membrane"/>
    <property type="evidence" value="ECO:0007669"/>
    <property type="project" value="UniProtKB-SubCell"/>
</dbReference>
<dbReference type="InterPro" id="IPR005126">
    <property type="entry name" value="NapC/NirT_cyt_c_N"/>
</dbReference>
<evidence type="ECO:0000256" key="12">
    <source>
        <dbReference type="SAM" id="Phobius"/>
    </source>
</evidence>
<dbReference type="SUPFAM" id="SSF48695">
    <property type="entry name" value="Multiheme cytochromes"/>
    <property type="match status" value="1"/>
</dbReference>